<feature type="chain" id="PRO_5032456489" evidence="3">
    <location>
        <begin position="20"/>
        <end position="333"/>
    </location>
</feature>
<keyword evidence="3" id="KW-0732">Signal</keyword>
<evidence type="ECO:0000256" key="3">
    <source>
        <dbReference type="SAM" id="SignalP"/>
    </source>
</evidence>
<evidence type="ECO:0000256" key="2">
    <source>
        <dbReference type="SAM" id="MobiDB-lite"/>
    </source>
</evidence>
<reference evidence="4" key="1">
    <citation type="submission" date="2021-02" db="EMBL/GenBank/DDBJ databases">
        <authorList>
            <person name="Dougan E. K."/>
            <person name="Rhodes N."/>
            <person name="Thang M."/>
            <person name="Chan C."/>
        </authorList>
    </citation>
    <scope>NUCLEOTIDE SEQUENCE</scope>
</reference>
<sequence length="333" mass="36323">MARVPCVRLLALLLWTAMGSPISKVISLLSDMEEKVRREGIATDEAMKEKEIFCERRNSDLSYSIKKNEDSKEELEARISKADSKLQTATDDLQEALNNMQSYQVNLDTAADVRSQERGDFEAAQKDLMETMVSLERAVDALEREAAKGSSAALLQVQKAPDVLAAINVMVSGAMIGSADADGLTAFLQSGGGDEVDELQAPSPAVYESKSGSIVEMLEDMQDKAKSELNGLRQKEETAKHSFAMMRQSLEGQVAFAQEEVRKLKAQQAELQTTKSTAQKDLEEASSDLQSDKKDAVERFLEFMPGGGLDLVGLRGAVSGQIHDLRSLLSGLL</sequence>
<protein>
    <submittedName>
        <fullName evidence="4">Uncharacterized protein</fullName>
    </submittedName>
</protein>
<organism evidence="4 5">
    <name type="scientific">Symbiodinium natans</name>
    <dbReference type="NCBI Taxonomy" id="878477"/>
    <lineage>
        <taxon>Eukaryota</taxon>
        <taxon>Sar</taxon>
        <taxon>Alveolata</taxon>
        <taxon>Dinophyceae</taxon>
        <taxon>Suessiales</taxon>
        <taxon>Symbiodiniaceae</taxon>
        <taxon>Symbiodinium</taxon>
    </lineage>
</organism>
<evidence type="ECO:0000313" key="5">
    <source>
        <dbReference type="Proteomes" id="UP000604046"/>
    </source>
</evidence>
<dbReference type="Proteomes" id="UP000604046">
    <property type="component" value="Unassembled WGS sequence"/>
</dbReference>
<feature type="region of interest" description="Disordered" evidence="2">
    <location>
        <begin position="272"/>
        <end position="291"/>
    </location>
</feature>
<keyword evidence="1" id="KW-0175">Coiled coil</keyword>
<comment type="caution">
    <text evidence="4">The sequence shown here is derived from an EMBL/GenBank/DDBJ whole genome shotgun (WGS) entry which is preliminary data.</text>
</comment>
<gene>
    <name evidence="4" type="ORF">SNAT2548_LOCUS16532</name>
</gene>
<dbReference type="EMBL" id="CAJNDS010002083">
    <property type="protein sequence ID" value="CAE7315050.1"/>
    <property type="molecule type" value="Genomic_DNA"/>
</dbReference>
<dbReference type="AlphaFoldDB" id="A0A812NIU7"/>
<feature type="signal peptide" evidence="3">
    <location>
        <begin position="1"/>
        <end position="19"/>
    </location>
</feature>
<proteinExistence type="predicted"/>
<evidence type="ECO:0000313" key="4">
    <source>
        <dbReference type="EMBL" id="CAE7315050.1"/>
    </source>
</evidence>
<evidence type="ECO:0000256" key="1">
    <source>
        <dbReference type="SAM" id="Coils"/>
    </source>
</evidence>
<accession>A0A812NIU7</accession>
<feature type="coiled-coil region" evidence="1">
    <location>
        <begin position="65"/>
        <end position="152"/>
    </location>
</feature>
<name>A0A812NIU7_9DINO</name>
<keyword evidence="5" id="KW-1185">Reference proteome</keyword>